<evidence type="ECO:0000256" key="1">
    <source>
        <dbReference type="SAM" id="Phobius"/>
    </source>
</evidence>
<keyword evidence="1" id="KW-0472">Membrane</keyword>
<feature type="transmembrane region" description="Helical" evidence="1">
    <location>
        <begin position="109"/>
        <end position="126"/>
    </location>
</feature>
<gene>
    <name evidence="2" type="ORF">GCM10022280_12440</name>
</gene>
<dbReference type="EMBL" id="BAABBQ010000001">
    <property type="protein sequence ID" value="GAA4015270.1"/>
    <property type="molecule type" value="Genomic_DNA"/>
</dbReference>
<dbReference type="Proteomes" id="UP001500235">
    <property type="component" value="Unassembled WGS sequence"/>
</dbReference>
<evidence type="ECO:0000313" key="3">
    <source>
        <dbReference type="Proteomes" id="UP001500235"/>
    </source>
</evidence>
<accession>A0ABP7SQX4</accession>
<sequence>MRLYTRLGAVSVVAASLLALALALAYITAAYPYQDDFCFTLWQRSPAETANWFFTNWSGRWSAMFLYAAMASGHDYAQQGMGALVWWSLPLWLAGFFFLAALVMRGAGAAQRGAAALVLLVLFWTSTPGALDLFYWTAGVSGYSVPFALSCLSLFLLAVDRPAWASGIGAIVAAAVPTFNELAGIVLVPVLALLAVDRWRRNRSFMPLLVALVLTLLASAVVIFAAGTAQRLDAQVETEASLLGYAAKLFRPYDSAFASIVDPRLLCLLLVAACSTRFGASPNPRRAIPVLALGLVAALAGNAAYIAAAGTVPSYRVLGYGFAVMLSATAAAAWHLRGTISNKGLEAASLIALAALIVTGPNTTMALHDLPKLAGFKAEQRAF</sequence>
<feature type="transmembrane region" description="Helical" evidence="1">
    <location>
        <begin position="84"/>
        <end position="103"/>
    </location>
</feature>
<keyword evidence="1" id="KW-1133">Transmembrane helix</keyword>
<reference evidence="3" key="1">
    <citation type="journal article" date="2019" name="Int. J. Syst. Evol. Microbiol.">
        <title>The Global Catalogue of Microorganisms (GCM) 10K type strain sequencing project: providing services to taxonomists for standard genome sequencing and annotation.</title>
        <authorList>
            <consortium name="The Broad Institute Genomics Platform"/>
            <consortium name="The Broad Institute Genome Sequencing Center for Infectious Disease"/>
            <person name="Wu L."/>
            <person name="Ma J."/>
        </authorList>
    </citation>
    <scope>NUCLEOTIDE SEQUENCE [LARGE SCALE GENOMIC DNA]</scope>
    <source>
        <strain evidence="3">JCM 17563</strain>
    </source>
</reference>
<evidence type="ECO:0000313" key="2">
    <source>
        <dbReference type="EMBL" id="GAA4015270.1"/>
    </source>
</evidence>
<proteinExistence type="predicted"/>
<comment type="caution">
    <text evidence="2">The sequence shown here is derived from an EMBL/GenBank/DDBJ whole genome shotgun (WGS) entry which is preliminary data.</text>
</comment>
<feature type="transmembrane region" description="Helical" evidence="1">
    <location>
        <begin position="317"/>
        <end position="336"/>
    </location>
</feature>
<feature type="transmembrane region" description="Helical" evidence="1">
    <location>
        <begin position="287"/>
        <end position="311"/>
    </location>
</feature>
<keyword evidence="1" id="KW-0812">Transmembrane</keyword>
<feature type="transmembrane region" description="Helical" evidence="1">
    <location>
        <begin position="348"/>
        <end position="367"/>
    </location>
</feature>
<organism evidence="2 3">
    <name type="scientific">Sphingomonas swuensis</name>
    <dbReference type="NCBI Taxonomy" id="977800"/>
    <lineage>
        <taxon>Bacteria</taxon>
        <taxon>Pseudomonadati</taxon>
        <taxon>Pseudomonadota</taxon>
        <taxon>Alphaproteobacteria</taxon>
        <taxon>Sphingomonadales</taxon>
        <taxon>Sphingomonadaceae</taxon>
        <taxon>Sphingomonas</taxon>
    </lineage>
</organism>
<protein>
    <submittedName>
        <fullName evidence="2">Uncharacterized protein</fullName>
    </submittedName>
</protein>
<feature type="transmembrane region" description="Helical" evidence="1">
    <location>
        <begin position="208"/>
        <end position="227"/>
    </location>
</feature>
<dbReference type="RefSeq" id="WP_344706517.1">
    <property type="nucleotide sequence ID" value="NZ_BAABBQ010000001.1"/>
</dbReference>
<name>A0ABP7SQX4_9SPHN</name>
<feature type="transmembrane region" description="Helical" evidence="1">
    <location>
        <begin position="163"/>
        <end position="196"/>
    </location>
</feature>
<feature type="transmembrane region" description="Helical" evidence="1">
    <location>
        <begin position="133"/>
        <end position="157"/>
    </location>
</feature>
<keyword evidence="3" id="KW-1185">Reference proteome</keyword>